<evidence type="ECO:0000313" key="2">
    <source>
        <dbReference type="EMBL" id="KAK6753526.1"/>
    </source>
</evidence>
<keyword evidence="1" id="KW-0472">Membrane</keyword>
<keyword evidence="1" id="KW-1133">Transmembrane helix</keyword>
<protein>
    <recommendedName>
        <fullName evidence="4">Thrombospondin type 1 domain protein</fullName>
    </recommendedName>
</protein>
<keyword evidence="3" id="KW-1185">Reference proteome</keyword>
<dbReference type="EMBL" id="JAVFWL010000005">
    <property type="protein sequence ID" value="KAK6753526.1"/>
    <property type="molecule type" value="Genomic_DNA"/>
</dbReference>
<sequence>MVRMLVPFLFIPRLQCYRNHTSDVLRCWSAWSPCTVTCVPHTSEAIEADFARRWRVWLPKKCPNVPPPDQLTQFRRCSTSVPPCLELESILRPSPRTVYRLVALLMLVLLSVIPSLYICCRYSSAAPVARLEQNEKTLPLSNILDTLRNENVTKKSLTLRNSSLK</sequence>
<organism evidence="2 3">
    <name type="scientific">Necator americanus</name>
    <name type="common">Human hookworm</name>
    <dbReference type="NCBI Taxonomy" id="51031"/>
    <lineage>
        <taxon>Eukaryota</taxon>
        <taxon>Metazoa</taxon>
        <taxon>Ecdysozoa</taxon>
        <taxon>Nematoda</taxon>
        <taxon>Chromadorea</taxon>
        <taxon>Rhabditida</taxon>
        <taxon>Rhabditina</taxon>
        <taxon>Rhabditomorpha</taxon>
        <taxon>Strongyloidea</taxon>
        <taxon>Ancylostomatidae</taxon>
        <taxon>Bunostominae</taxon>
        <taxon>Necator</taxon>
    </lineage>
</organism>
<keyword evidence="1" id="KW-0812">Transmembrane</keyword>
<dbReference type="Proteomes" id="UP001303046">
    <property type="component" value="Unassembled WGS sequence"/>
</dbReference>
<reference evidence="2 3" key="1">
    <citation type="submission" date="2023-08" db="EMBL/GenBank/DDBJ databases">
        <title>A Necator americanus chromosomal reference genome.</title>
        <authorList>
            <person name="Ilik V."/>
            <person name="Petrzelkova K.J."/>
            <person name="Pardy F."/>
            <person name="Fuh T."/>
            <person name="Niatou-Singa F.S."/>
            <person name="Gouil Q."/>
            <person name="Baker L."/>
            <person name="Ritchie M.E."/>
            <person name="Jex A.R."/>
            <person name="Gazzola D."/>
            <person name="Li H."/>
            <person name="Toshio Fujiwara R."/>
            <person name="Zhan B."/>
            <person name="Aroian R.V."/>
            <person name="Pafco B."/>
            <person name="Schwarz E.M."/>
        </authorList>
    </citation>
    <scope>NUCLEOTIDE SEQUENCE [LARGE SCALE GENOMIC DNA]</scope>
    <source>
        <strain evidence="2 3">Aroian</strain>
        <tissue evidence="2">Whole animal</tissue>
    </source>
</reference>
<evidence type="ECO:0008006" key="4">
    <source>
        <dbReference type="Google" id="ProtNLM"/>
    </source>
</evidence>
<feature type="transmembrane region" description="Helical" evidence="1">
    <location>
        <begin position="98"/>
        <end position="118"/>
    </location>
</feature>
<accession>A0ABR1DUC8</accession>
<evidence type="ECO:0000313" key="3">
    <source>
        <dbReference type="Proteomes" id="UP001303046"/>
    </source>
</evidence>
<proteinExistence type="predicted"/>
<comment type="caution">
    <text evidence="2">The sequence shown here is derived from an EMBL/GenBank/DDBJ whole genome shotgun (WGS) entry which is preliminary data.</text>
</comment>
<evidence type="ECO:0000256" key="1">
    <source>
        <dbReference type="SAM" id="Phobius"/>
    </source>
</evidence>
<gene>
    <name evidence="2" type="primary">Necator_chrV.g17653</name>
    <name evidence="2" type="ORF">RB195_012863</name>
</gene>
<name>A0ABR1DUC8_NECAM</name>